<dbReference type="PANTHER" id="PTHR39321:SF3">
    <property type="entry name" value="PHOSPHOPANTETHEINE ADENYLYLTRANSFERASE"/>
    <property type="match status" value="1"/>
</dbReference>
<comment type="catalytic activity">
    <reaction evidence="9 10">
        <text>nicotinate beta-D-ribonucleotide + ATP + H(+) = deamido-NAD(+) + diphosphate</text>
        <dbReference type="Rhea" id="RHEA:22860"/>
        <dbReference type="ChEBI" id="CHEBI:15378"/>
        <dbReference type="ChEBI" id="CHEBI:30616"/>
        <dbReference type="ChEBI" id="CHEBI:33019"/>
        <dbReference type="ChEBI" id="CHEBI:57502"/>
        <dbReference type="ChEBI" id="CHEBI:58437"/>
        <dbReference type="EC" id="2.7.7.18"/>
    </reaction>
</comment>
<accession>E8N4I7</accession>
<dbReference type="OrthoDB" id="5295945at2"/>
<comment type="similarity">
    <text evidence="10">Belongs to the NadD family.</text>
</comment>
<reference evidence="12 13" key="1">
    <citation type="submission" date="2010-12" db="EMBL/GenBank/DDBJ databases">
        <title>Whole genome sequence of Anaerolinea thermophila UNI-1.</title>
        <authorList>
            <person name="Narita-Yamada S."/>
            <person name="Kishi E."/>
            <person name="Watanabe Y."/>
            <person name="Takasaki K."/>
            <person name="Ankai A."/>
            <person name="Oguchi A."/>
            <person name="Fukui S."/>
            <person name="Takahashi M."/>
            <person name="Yashiro I."/>
            <person name="Hosoyama A."/>
            <person name="Sekiguchi Y."/>
            <person name="Hanada S."/>
            <person name="Fujita N."/>
        </authorList>
    </citation>
    <scope>NUCLEOTIDE SEQUENCE [LARGE SCALE GENOMIC DNA]</scope>
    <source>
        <strain evidence="13">DSM 14523 / JCM 11388 / NBRC 100420 / UNI-1</strain>
    </source>
</reference>
<dbReference type="Proteomes" id="UP000008922">
    <property type="component" value="Chromosome"/>
</dbReference>
<name>E8N4I7_ANATU</name>
<dbReference type="HAMAP" id="MF_00244">
    <property type="entry name" value="NaMN_adenylyltr"/>
    <property type="match status" value="1"/>
</dbReference>
<evidence type="ECO:0000256" key="9">
    <source>
        <dbReference type="ARBA" id="ARBA00048721"/>
    </source>
</evidence>
<keyword evidence="13" id="KW-1185">Reference proteome</keyword>
<dbReference type="GO" id="GO:0004515">
    <property type="term" value="F:nicotinate-nucleotide adenylyltransferase activity"/>
    <property type="evidence" value="ECO:0007669"/>
    <property type="project" value="UniProtKB-UniRule"/>
</dbReference>
<dbReference type="Gene3D" id="3.40.50.620">
    <property type="entry name" value="HUPs"/>
    <property type="match status" value="1"/>
</dbReference>
<dbReference type="UniPathway" id="UPA00253">
    <property type="reaction ID" value="UER00332"/>
</dbReference>
<evidence type="ECO:0000256" key="10">
    <source>
        <dbReference type="HAMAP-Rule" id="MF_00244"/>
    </source>
</evidence>
<keyword evidence="3 10" id="KW-0662">Pyridine nucleotide biosynthesis</keyword>
<keyword evidence="7 10" id="KW-0067">ATP-binding</keyword>
<dbReference type="NCBIfam" id="TIGR00482">
    <property type="entry name" value="nicotinate (nicotinamide) nucleotide adenylyltransferase"/>
    <property type="match status" value="1"/>
</dbReference>
<dbReference type="EMBL" id="AP012029">
    <property type="protein sequence ID" value="BAJ63351.1"/>
    <property type="molecule type" value="Genomic_DNA"/>
</dbReference>
<organism evidence="12 13">
    <name type="scientific">Anaerolinea thermophila (strain DSM 14523 / JCM 11388 / NBRC 100420 / UNI-1)</name>
    <dbReference type="NCBI Taxonomy" id="926569"/>
    <lineage>
        <taxon>Bacteria</taxon>
        <taxon>Bacillati</taxon>
        <taxon>Chloroflexota</taxon>
        <taxon>Anaerolineae</taxon>
        <taxon>Anaerolineales</taxon>
        <taxon>Anaerolineaceae</taxon>
        <taxon>Anaerolinea</taxon>
    </lineage>
</organism>
<evidence type="ECO:0000256" key="1">
    <source>
        <dbReference type="ARBA" id="ARBA00002324"/>
    </source>
</evidence>
<evidence type="ECO:0000256" key="4">
    <source>
        <dbReference type="ARBA" id="ARBA00022679"/>
    </source>
</evidence>
<comment type="function">
    <text evidence="1 10">Catalyzes the reversible adenylation of nicotinate mononucleotide (NaMN) to nicotinic acid adenine dinucleotide (NaAD).</text>
</comment>
<dbReference type="InterPro" id="IPR004821">
    <property type="entry name" value="Cyt_trans-like"/>
</dbReference>
<dbReference type="EC" id="2.7.7.18" evidence="10"/>
<dbReference type="STRING" id="926569.ANT_13190"/>
<evidence type="ECO:0000256" key="5">
    <source>
        <dbReference type="ARBA" id="ARBA00022695"/>
    </source>
</evidence>
<dbReference type="InterPro" id="IPR014729">
    <property type="entry name" value="Rossmann-like_a/b/a_fold"/>
</dbReference>
<evidence type="ECO:0000313" key="13">
    <source>
        <dbReference type="Proteomes" id="UP000008922"/>
    </source>
</evidence>
<evidence type="ECO:0000256" key="8">
    <source>
        <dbReference type="ARBA" id="ARBA00023027"/>
    </source>
</evidence>
<evidence type="ECO:0000256" key="3">
    <source>
        <dbReference type="ARBA" id="ARBA00022642"/>
    </source>
</evidence>
<keyword evidence="6 10" id="KW-0547">Nucleotide-binding</keyword>
<proteinExistence type="inferred from homology"/>
<dbReference type="AlphaFoldDB" id="E8N4I7"/>
<dbReference type="eggNOG" id="COG1057">
    <property type="taxonomic scope" value="Bacteria"/>
</dbReference>
<dbReference type="FunCoup" id="E8N4I7">
    <property type="interactions" value="338"/>
</dbReference>
<dbReference type="GO" id="GO:0009435">
    <property type="term" value="P:NAD+ biosynthetic process"/>
    <property type="evidence" value="ECO:0007669"/>
    <property type="project" value="UniProtKB-UniRule"/>
</dbReference>
<dbReference type="KEGG" id="atm:ANT_13190"/>
<evidence type="ECO:0000256" key="6">
    <source>
        <dbReference type="ARBA" id="ARBA00022741"/>
    </source>
</evidence>
<evidence type="ECO:0000256" key="2">
    <source>
        <dbReference type="ARBA" id="ARBA00005019"/>
    </source>
</evidence>
<keyword evidence="8 10" id="KW-0520">NAD</keyword>
<sequence>MAGLTLSRVGVFGGTFDPPHMAHLALAEEALHQLNLSQVLWMITPNPPHKRGVEITPFVLRLEMLKEALKDYARFEISTLEAELPPPQYAVETVRLLREKLPDSELFYLMGEDSLRDLPLWHQPAKLVSLLDGIGVLRRPEVVLDWEILETSLPGLREKVFFFNAPLLQIASHEIRQRISSGQPYRYMVPEGVARIIEQYHLYQFPGN</sequence>
<dbReference type="InterPro" id="IPR005248">
    <property type="entry name" value="NadD/NMNAT"/>
</dbReference>
<dbReference type="HOGENOM" id="CLU_069765_3_1_0"/>
<dbReference type="InParanoid" id="E8N4I7"/>
<dbReference type="Pfam" id="PF01467">
    <property type="entry name" value="CTP_transf_like"/>
    <property type="match status" value="1"/>
</dbReference>
<evidence type="ECO:0000259" key="11">
    <source>
        <dbReference type="Pfam" id="PF01467"/>
    </source>
</evidence>
<evidence type="ECO:0000256" key="7">
    <source>
        <dbReference type="ARBA" id="ARBA00022840"/>
    </source>
</evidence>
<dbReference type="CDD" id="cd02165">
    <property type="entry name" value="NMNAT"/>
    <property type="match status" value="1"/>
</dbReference>
<protein>
    <recommendedName>
        <fullName evidence="10">Probable nicotinate-nucleotide adenylyltransferase</fullName>
        <ecNumber evidence="10">2.7.7.18</ecNumber>
    </recommendedName>
    <alternativeName>
        <fullName evidence="10">Deamido-NAD(+) diphosphorylase</fullName>
    </alternativeName>
    <alternativeName>
        <fullName evidence="10">Deamido-NAD(+) pyrophosphorylase</fullName>
    </alternativeName>
    <alternativeName>
        <fullName evidence="10">Nicotinate mononucleotide adenylyltransferase</fullName>
        <shortName evidence="10">NaMN adenylyltransferase</shortName>
    </alternativeName>
</protein>
<gene>
    <name evidence="10 12" type="primary">nadD</name>
    <name evidence="12" type="ordered locus">ANT_13190</name>
</gene>
<keyword evidence="5 10" id="KW-0548">Nucleotidyltransferase</keyword>
<dbReference type="NCBIfam" id="TIGR00125">
    <property type="entry name" value="cyt_tran_rel"/>
    <property type="match status" value="1"/>
</dbReference>
<dbReference type="RefSeq" id="WP_013559738.1">
    <property type="nucleotide sequence ID" value="NC_014960.1"/>
</dbReference>
<dbReference type="SUPFAM" id="SSF52374">
    <property type="entry name" value="Nucleotidylyl transferase"/>
    <property type="match status" value="1"/>
</dbReference>
<dbReference type="PANTHER" id="PTHR39321">
    <property type="entry name" value="NICOTINATE-NUCLEOTIDE ADENYLYLTRANSFERASE-RELATED"/>
    <property type="match status" value="1"/>
</dbReference>
<feature type="domain" description="Cytidyltransferase-like" evidence="11">
    <location>
        <begin position="11"/>
        <end position="178"/>
    </location>
</feature>
<dbReference type="NCBIfam" id="NF000840">
    <property type="entry name" value="PRK00071.1-3"/>
    <property type="match status" value="1"/>
</dbReference>
<comment type="pathway">
    <text evidence="2 10">Cofactor biosynthesis; NAD(+) biosynthesis; deamido-NAD(+) from nicotinate D-ribonucleotide: step 1/1.</text>
</comment>
<keyword evidence="4 10" id="KW-0808">Transferase</keyword>
<evidence type="ECO:0000313" key="12">
    <source>
        <dbReference type="EMBL" id="BAJ63351.1"/>
    </source>
</evidence>
<dbReference type="GO" id="GO:0005524">
    <property type="term" value="F:ATP binding"/>
    <property type="evidence" value="ECO:0007669"/>
    <property type="project" value="UniProtKB-KW"/>
</dbReference>